<dbReference type="STRING" id="1125847.NT26_4124"/>
<organism evidence="1 2">
    <name type="scientific">Pseudorhizobium banfieldiae</name>
    <dbReference type="NCBI Taxonomy" id="1125847"/>
    <lineage>
        <taxon>Bacteria</taxon>
        <taxon>Pseudomonadati</taxon>
        <taxon>Pseudomonadota</taxon>
        <taxon>Alphaproteobacteria</taxon>
        <taxon>Hyphomicrobiales</taxon>
        <taxon>Rhizobiaceae</taxon>
        <taxon>Rhizobium/Agrobacterium group</taxon>
        <taxon>Pseudorhizobium</taxon>
    </lineage>
</organism>
<evidence type="ECO:0000313" key="2">
    <source>
        <dbReference type="Proteomes" id="UP000010792"/>
    </source>
</evidence>
<dbReference type="Proteomes" id="UP000010792">
    <property type="component" value="Chromosome"/>
</dbReference>
<gene>
    <name evidence="1" type="ORF">NT26_4124</name>
</gene>
<dbReference type="KEGG" id="rht:NT26_4124"/>
<dbReference type="EMBL" id="FO082820">
    <property type="protein sequence ID" value="CCF21846.1"/>
    <property type="molecule type" value="Genomic_DNA"/>
</dbReference>
<proteinExistence type="predicted"/>
<protein>
    <submittedName>
        <fullName evidence="1">Uncharacterized protein</fullName>
    </submittedName>
</protein>
<reference evidence="1 2" key="1">
    <citation type="journal article" date="2013" name="Genome Biol. Evol.">
        <title>Life in an arsenic-containing gold mine: genome and physiology of the autotrophic arsenite-oxidizing bacterium rhizobium sp. NT-26.</title>
        <authorList>
            <person name="Andres J."/>
            <person name="Arsene-Ploetze F."/>
            <person name="Barbe V."/>
            <person name="Brochier-Armanet C."/>
            <person name="Cleiss-Arnold J."/>
            <person name="Coppee J.Y."/>
            <person name="Dillies M.A."/>
            <person name="Geist"/>
            <person name="L"/>
            <person name="Joublin A."/>
            <person name="Koechler S."/>
            <person name="Lassalle F."/>
            <person name="Marchal M."/>
            <person name="Medigue C."/>
            <person name="Muller D."/>
            <person name="Nesme X."/>
            <person name="Plewniak F."/>
            <person name="Proux C."/>
            <person name="Ramirez-Bahena M.H."/>
            <person name="Schenowitz C."/>
            <person name="Sismeiro O."/>
            <person name="Vallenet D."/>
            <person name="Santini J.M."/>
            <person name="Bertin P.N."/>
        </authorList>
    </citation>
    <scope>NUCLEOTIDE SEQUENCE [LARGE SCALE GENOMIC DNA]</scope>
    <source>
        <strain evidence="1 2">NT-26</strain>
    </source>
</reference>
<dbReference type="AlphaFoldDB" id="L0NM24"/>
<keyword evidence="2" id="KW-1185">Reference proteome</keyword>
<accession>L0NM24</accession>
<sequence length="49" mass="5033">MALFAHWTVAAVLSARAFSFEEAAEATAAIAPLIQLSGATERPAEGSAE</sequence>
<name>L0NM24_9HYPH</name>
<evidence type="ECO:0000313" key="1">
    <source>
        <dbReference type="EMBL" id="CCF21846.1"/>
    </source>
</evidence>